<dbReference type="OrthoDB" id="2461444at2759"/>
<evidence type="ECO:0000313" key="1">
    <source>
        <dbReference type="EMBL" id="RIB20794.1"/>
    </source>
</evidence>
<name>A0A397VEC3_9GLOM</name>
<reference evidence="1 2" key="1">
    <citation type="submission" date="2018-06" db="EMBL/GenBank/DDBJ databases">
        <title>Comparative genomics reveals the genomic features of Rhizophagus irregularis, R. cerebriforme, R. diaphanum and Gigaspora rosea, and their symbiotic lifestyle signature.</title>
        <authorList>
            <person name="Morin E."/>
            <person name="San Clemente H."/>
            <person name="Chen E.C.H."/>
            <person name="De La Providencia I."/>
            <person name="Hainaut M."/>
            <person name="Kuo A."/>
            <person name="Kohler A."/>
            <person name="Murat C."/>
            <person name="Tang N."/>
            <person name="Roy S."/>
            <person name="Loubradou J."/>
            <person name="Henrissat B."/>
            <person name="Grigoriev I.V."/>
            <person name="Corradi N."/>
            <person name="Roux C."/>
            <person name="Martin F.M."/>
        </authorList>
    </citation>
    <scope>NUCLEOTIDE SEQUENCE [LARGE SCALE GENOMIC DNA]</scope>
    <source>
        <strain evidence="1 2">DAOM 194757</strain>
    </source>
</reference>
<sequence length="524" mass="60723">MKKERDQKSLYELYSAFTTPSQHTKQRCPRCRRKGHSILECPNMKLLDEKCVMLVRALTPEQSEKLQEIIDKKFSGPLSDEQIPSALDFILQVLEHIITKDEDYHEYILRPDMEKKESKSQVKKEKHREEIAKDLYESEKEKGIRSKENDPDEIIQEDFSGEIWAGVEGKDSIFGPYRTDEIDGLEELGSDKIIKEKGNGLEVLLKEVATEYDALVQKLVPGKREHNREPEIEINVNKDEEREDKEILDNLEVLMKKEKLASDGEPTEGTFNIDNLDRIYDPGYCYQNGIRVEDDEGRDNDRAVGVNDCIDGDKPLIEEKEEIIDNKKELTEKKLNYVCELWSEKVTKFRQRVEWDKNDRLKEENWYLNDLETGIDDNKAVRKKVKGDDEPLGKLINVEAAGGLSLDKKMGDTDETIVGKEDNGEDDDGKEITREKLNRAGKEWIKKTRGFQGMSKWSNEVKGLPVSGHTEIKDVLNVGDCVIIKVGITRLHMEKRIRNAKYNFNRKSYFLVDEYEIFQISKKP</sequence>
<proteinExistence type="predicted"/>
<evidence type="ECO:0000313" key="2">
    <source>
        <dbReference type="Proteomes" id="UP000266673"/>
    </source>
</evidence>
<accession>A0A397VEC3</accession>
<dbReference type="Proteomes" id="UP000266673">
    <property type="component" value="Unassembled WGS sequence"/>
</dbReference>
<dbReference type="EMBL" id="QKWP01000397">
    <property type="protein sequence ID" value="RIB20794.1"/>
    <property type="molecule type" value="Genomic_DNA"/>
</dbReference>
<comment type="caution">
    <text evidence="1">The sequence shown here is derived from an EMBL/GenBank/DDBJ whole genome shotgun (WGS) entry which is preliminary data.</text>
</comment>
<dbReference type="AlphaFoldDB" id="A0A397VEC3"/>
<organism evidence="1 2">
    <name type="scientific">Gigaspora rosea</name>
    <dbReference type="NCBI Taxonomy" id="44941"/>
    <lineage>
        <taxon>Eukaryota</taxon>
        <taxon>Fungi</taxon>
        <taxon>Fungi incertae sedis</taxon>
        <taxon>Mucoromycota</taxon>
        <taxon>Glomeromycotina</taxon>
        <taxon>Glomeromycetes</taxon>
        <taxon>Diversisporales</taxon>
        <taxon>Gigasporaceae</taxon>
        <taxon>Gigaspora</taxon>
    </lineage>
</organism>
<gene>
    <name evidence="1" type="ORF">C2G38_2244348</name>
</gene>
<keyword evidence="2" id="KW-1185">Reference proteome</keyword>
<protein>
    <submittedName>
        <fullName evidence="1">Uncharacterized protein</fullName>
    </submittedName>
</protein>